<feature type="compositionally biased region" description="Polar residues" evidence="1">
    <location>
        <begin position="10"/>
        <end position="22"/>
    </location>
</feature>
<keyword evidence="2" id="KW-0472">Membrane</keyword>
<dbReference type="AlphaFoldDB" id="A0AB34L312"/>
<sequence>MMYNTDAEFESQSSPPSGDQTLRSTDIELLAVTATFDHTKTASAVQDQVEPLSVLPGTQQTWAHLGSSSGILEQNTTLQDQSCASDTLHMNANRDDEASLEPLNGGKAKSFVRHPLSWNGSQLNIEKIVLDTWICEIIAVLFSSACIIAIAAIVYVYDDKPIPRFPSGLTLNTIISILSTSARSAIIMTVSTSLSQLKWCWFKIGPGKRIQDLQTMDDASRGLLGATGALTSRTGGSLATLGCVVTLLLLTFSPFVQQLLDYPTRYPRRLTDEAGAPQNLNYTIVPGQADYRSALQRAILAGLNLDSDVFGLVPKCPTGRCEWDNYKSVGWCSKCEDFTARATFDDCDYRKYMKKADLNLSELPIYLCNITLEKGGLSYPMISIMNMTSSWSEDPELGLEITKEAIWVSKDPESWRHSDEESRKAFGVDDPLLTMAYVVMESSWFDVTSQRLPTYKPANATQCMITFCDLEYAVSVNDGKSSSNVVSTNLGTFFEYTQDNDGSPSTDLGWRPGAASVTFSSTDLYAQVNQSERAFWPVSIFVPYIPKVLLGNISYEYTFSSNWSGTRERPDSRLLGVSDEISVRRNITATFESLADSLTDFGLRMSNNFVPGYAISEEIYVHVRWQWIVLPVLLHVASISLFISTVVYSNRIGAPIWKSSLLAVWYHSTKESLRDDAELKSERTSDMNILARATAIRLSRSDHDLRHVFRKVPVKTGLSGKMGDGGPSLTSAV</sequence>
<feature type="transmembrane region" description="Helical" evidence="2">
    <location>
        <begin position="133"/>
        <end position="157"/>
    </location>
</feature>
<feature type="transmembrane region" description="Helical" evidence="2">
    <location>
        <begin position="238"/>
        <end position="256"/>
    </location>
</feature>
<keyword evidence="4" id="KW-1185">Reference proteome</keyword>
<evidence type="ECO:0000256" key="2">
    <source>
        <dbReference type="SAM" id="Phobius"/>
    </source>
</evidence>
<feature type="region of interest" description="Disordered" evidence="1">
    <location>
        <begin position="1"/>
        <end position="22"/>
    </location>
</feature>
<organism evidence="3 4">
    <name type="scientific">Cladosporium halotolerans</name>
    <dbReference type="NCBI Taxonomy" id="1052096"/>
    <lineage>
        <taxon>Eukaryota</taxon>
        <taxon>Fungi</taxon>
        <taxon>Dikarya</taxon>
        <taxon>Ascomycota</taxon>
        <taxon>Pezizomycotina</taxon>
        <taxon>Dothideomycetes</taxon>
        <taxon>Dothideomycetidae</taxon>
        <taxon>Cladosporiales</taxon>
        <taxon>Cladosporiaceae</taxon>
        <taxon>Cladosporium</taxon>
    </lineage>
</organism>
<comment type="caution">
    <text evidence="3">The sequence shown here is derived from an EMBL/GenBank/DDBJ whole genome shotgun (WGS) entry which is preliminary data.</text>
</comment>
<proteinExistence type="predicted"/>
<evidence type="ECO:0000256" key="1">
    <source>
        <dbReference type="SAM" id="MobiDB-lite"/>
    </source>
</evidence>
<feature type="transmembrane region" description="Helical" evidence="2">
    <location>
        <begin position="169"/>
        <end position="190"/>
    </location>
</feature>
<dbReference type="GeneID" id="96002827"/>
<dbReference type="Pfam" id="PF11374">
    <property type="entry name" value="DUF3176"/>
    <property type="match status" value="1"/>
</dbReference>
<dbReference type="Proteomes" id="UP000803884">
    <property type="component" value="Unassembled WGS sequence"/>
</dbReference>
<keyword evidence="2" id="KW-1133">Transmembrane helix</keyword>
<dbReference type="RefSeq" id="XP_069233375.1">
    <property type="nucleotide sequence ID" value="XM_069369989.1"/>
</dbReference>
<keyword evidence="2" id="KW-0812">Transmembrane</keyword>
<dbReference type="EMBL" id="JAAQHG020000003">
    <property type="protein sequence ID" value="KAL1590270.1"/>
    <property type="molecule type" value="Genomic_DNA"/>
</dbReference>
<evidence type="ECO:0000313" key="3">
    <source>
        <dbReference type="EMBL" id="KAL1590270.1"/>
    </source>
</evidence>
<dbReference type="PANTHER" id="PTHR35394">
    <property type="entry name" value="DUF3176 DOMAIN-CONTAINING PROTEIN"/>
    <property type="match status" value="1"/>
</dbReference>
<reference evidence="3 4" key="1">
    <citation type="journal article" date="2020" name="Microbiol. Resour. Announc.">
        <title>Draft Genome Sequence of a Cladosporium Species Isolated from the Mesophotic Ascidian Didemnum maculosum.</title>
        <authorList>
            <person name="Gioti A."/>
            <person name="Siaperas R."/>
            <person name="Nikolaivits E."/>
            <person name="Le Goff G."/>
            <person name="Ouazzani J."/>
            <person name="Kotoulas G."/>
            <person name="Topakas E."/>
        </authorList>
    </citation>
    <scope>NUCLEOTIDE SEQUENCE [LARGE SCALE GENOMIC DNA]</scope>
    <source>
        <strain evidence="3 4">TM138-S3</strain>
    </source>
</reference>
<dbReference type="InterPro" id="IPR021514">
    <property type="entry name" value="DUF3176"/>
</dbReference>
<protein>
    <submittedName>
        <fullName evidence="3">Uncharacterized protein</fullName>
    </submittedName>
</protein>
<accession>A0AB34L312</accession>
<dbReference type="PANTHER" id="PTHR35394:SF5">
    <property type="entry name" value="DUF3176 DOMAIN-CONTAINING PROTEIN"/>
    <property type="match status" value="1"/>
</dbReference>
<evidence type="ECO:0000313" key="4">
    <source>
        <dbReference type="Proteomes" id="UP000803884"/>
    </source>
</evidence>
<gene>
    <name evidence="3" type="ORF">WHR41_01383</name>
</gene>
<name>A0AB34L312_9PEZI</name>